<evidence type="ECO:0000313" key="2">
    <source>
        <dbReference type="EMBL" id="KAA8894076.1"/>
    </source>
</evidence>
<evidence type="ECO:0000256" key="1">
    <source>
        <dbReference type="SAM" id="MobiDB-lite"/>
    </source>
</evidence>
<proteinExistence type="predicted"/>
<dbReference type="EMBL" id="VXIS01000367">
    <property type="protein sequence ID" value="KAA8894076.1"/>
    <property type="molecule type" value="Genomic_DNA"/>
</dbReference>
<accession>A0A5J5EGK5</accession>
<sequence>MSEAKAVGGINHLLMASDYTPLPETMKATKMTKDQQLPASECHPHTAGLRIPAPVFLEHDDVLNEKLITIVHNAYDDLCELSGGNLWPADVRYAKPEECVVAPDAAAFAAAIARERAPYVQEGREMASTMPCADKTQMLPAPRSNGLER</sequence>
<evidence type="ECO:0000313" key="3">
    <source>
        <dbReference type="Proteomes" id="UP000326924"/>
    </source>
</evidence>
<name>A0A5J5EGK5_9PEZI</name>
<feature type="region of interest" description="Disordered" evidence="1">
    <location>
        <begin position="128"/>
        <end position="149"/>
    </location>
</feature>
<organism evidence="2 3">
    <name type="scientific">Sphaerosporella brunnea</name>
    <dbReference type="NCBI Taxonomy" id="1250544"/>
    <lineage>
        <taxon>Eukaryota</taxon>
        <taxon>Fungi</taxon>
        <taxon>Dikarya</taxon>
        <taxon>Ascomycota</taxon>
        <taxon>Pezizomycotina</taxon>
        <taxon>Pezizomycetes</taxon>
        <taxon>Pezizales</taxon>
        <taxon>Pyronemataceae</taxon>
        <taxon>Sphaerosporella</taxon>
    </lineage>
</organism>
<dbReference type="AlphaFoldDB" id="A0A5J5EGK5"/>
<protein>
    <submittedName>
        <fullName evidence="2">Uncharacterized protein</fullName>
    </submittedName>
</protein>
<dbReference type="InParanoid" id="A0A5J5EGK5"/>
<keyword evidence="3" id="KW-1185">Reference proteome</keyword>
<gene>
    <name evidence="2" type="ORF">FN846DRAFT_913280</name>
</gene>
<reference evidence="2 3" key="1">
    <citation type="submission" date="2019-09" db="EMBL/GenBank/DDBJ databases">
        <title>Draft genome of the ectomycorrhizal ascomycete Sphaerosporella brunnea.</title>
        <authorList>
            <consortium name="DOE Joint Genome Institute"/>
            <person name="Benucci G.M."/>
            <person name="Marozzi G."/>
            <person name="Antonielli L."/>
            <person name="Sanchez S."/>
            <person name="Marco P."/>
            <person name="Wang X."/>
            <person name="Falini L.B."/>
            <person name="Barry K."/>
            <person name="Haridas S."/>
            <person name="Lipzen A."/>
            <person name="Labutti K."/>
            <person name="Grigoriev I.V."/>
            <person name="Murat C."/>
            <person name="Martin F."/>
            <person name="Albertini E."/>
            <person name="Donnini D."/>
            <person name="Bonito G."/>
        </authorList>
    </citation>
    <scope>NUCLEOTIDE SEQUENCE [LARGE SCALE GENOMIC DNA]</scope>
    <source>
        <strain evidence="2 3">Sb_GMNB300</strain>
    </source>
</reference>
<comment type="caution">
    <text evidence="2">The sequence shown here is derived from an EMBL/GenBank/DDBJ whole genome shotgun (WGS) entry which is preliminary data.</text>
</comment>
<dbReference type="Proteomes" id="UP000326924">
    <property type="component" value="Unassembled WGS sequence"/>
</dbReference>